<sequence>MTSSRDDQRTLAPDRAYRWLHQTILTTPREQELFLTETEIAEGSGLSRTPVREALLRLESEGFIKRIPHKGAYIPAMTDREVADVMDARLVVEEHAVGRVCAAGIAGDLGLDTLIAKQVDETDPVKFIELDLAFHTAILEAAGNTVLLDFYRSIRDRQIRMGIRAVMVLEQRRTQVIAEHRAIVEALLAKDPEQAHDAVRLHLEATLRSIAHPFNPRNH</sequence>
<keyword evidence="2" id="KW-0238">DNA-binding</keyword>
<dbReference type="GO" id="GO:0003677">
    <property type="term" value="F:DNA binding"/>
    <property type="evidence" value="ECO:0007669"/>
    <property type="project" value="UniProtKB-KW"/>
</dbReference>
<evidence type="ECO:0000256" key="1">
    <source>
        <dbReference type="ARBA" id="ARBA00023015"/>
    </source>
</evidence>
<dbReference type="SUPFAM" id="SSF48008">
    <property type="entry name" value="GntR ligand-binding domain-like"/>
    <property type="match status" value="1"/>
</dbReference>
<accession>A0A5C5RF97</accession>
<dbReference type="InterPro" id="IPR000524">
    <property type="entry name" value="Tscrpt_reg_HTH_GntR"/>
</dbReference>
<dbReference type="Gene3D" id="1.20.120.530">
    <property type="entry name" value="GntR ligand-binding domain-like"/>
    <property type="match status" value="1"/>
</dbReference>
<protein>
    <submittedName>
        <fullName evidence="5">GntR family transcriptional regulator</fullName>
    </submittedName>
</protein>
<dbReference type="PRINTS" id="PR00035">
    <property type="entry name" value="HTHGNTR"/>
</dbReference>
<feature type="domain" description="HTH gntR-type" evidence="4">
    <location>
        <begin position="10"/>
        <end position="77"/>
    </location>
</feature>
<dbReference type="EMBL" id="VIGW01000001">
    <property type="protein sequence ID" value="TWS21520.1"/>
    <property type="molecule type" value="Genomic_DNA"/>
</dbReference>
<dbReference type="SMART" id="SM00895">
    <property type="entry name" value="FCD"/>
    <property type="match status" value="1"/>
</dbReference>
<keyword evidence="6" id="KW-1185">Reference proteome</keyword>
<name>A0A5C5RF97_9ACTN</name>
<dbReference type="PROSITE" id="PS50949">
    <property type="entry name" value="HTH_GNTR"/>
    <property type="match status" value="1"/>
</dbReference>
<evidence type="ECO:0000256" key="3">
    <source>
        <dbReference type="ARBA" id="ARBA00023163"/>
    </source>
</evidence>
<evidence type="ECO:0000313" key="6">
    <source>
        <dbReference type="Proteomes" id="UP000317291"/>
    </source>
</evidence>
<evidence type="ECO:0000259" key="4">
    <source>
        <dbReference type="PROSITE" id="PS50949"/>
    </source>
</evidence>
<keyword evidence="1" id="KW-0805">Transcription regulation</keyword>
<dbReference type="InterPro" id="IPR008920">
    <property type="entry name" value="TF_FadR/GntR_C"/>
</dbReference>
<organism evidence="5 6">
    <name type="scientific">Tsukamurella asaccharolytica</name>
    <dbReference type="NCBI Taxonomy" id="2592067"/>
    <lineage>
        <taxon>Bacteria</taxon>
        <taxon>Bacillati</taxon>
        <taxon>Actinomycetota</taxon>
        <taxon>Actinomycetes</taxon>
        <taxon>Mycobacteriales</taxon>
        <taxon>Tsukamurellaceae</taxon>
        <taxon>Tsukamurella</taxon>
    </lineage>
</organism>
<dbReference type="PANTHER" id="PTHR43537">
    <property type="entry name" value="TRANSCRIPTIONAL REGULATOR, GNTR FAMILY"/>
    <property type="match status" value="1"/>
</dbReference>
<dbReference type="AlphaFoldDB" id="A0A5C5RF97"/>
<dbReference type="Pfam" id="PF07729">
    <property type="entry name" value="FCD"/>
    <property type="match status" value="1"/>
</dbReference>
<dbReference type="SUPFAM" id="SSF46785">
    <property type="entry name" value="Winged helix' DNA-binding domain"/>
    <property type="match status" value="1"/>
</dbReference>
<reference evidence="5 6" key="1">
    <citation type="submission" date="2019-06" db="EMBL/GenBank/DDBJ databases">
        <title>Tsukamurella conjunctivitidis sp. nov., Tsukamurella assacharolytica sp. nov. and Tsukamurella sputae sp. nov. isolated from patients with conjunctivitis, bacteraemia (lymphoma) and respiratory infection (sputum) in Hong Kong.</title>
        <authorList>
            <person name="Teng J.L.L."/>
            <person name="Lee H.H."/>
            <person name="Fong J.Y.H."/>
            <person name="Fok K.M.N."/>
            <person name="Lau S.K.P."/>
            <person name="Woo P.C.Y."/>
        </authorList>
    </citation>
    <scope>NUCLEOTIDE SEQUENCE [LARGE SCALE GENOMIC DNA]</scope>
    <source>
        <strain evidence="5 6">HKU71</strain>
    </source>
</reference>
<dbReference type="Proteomes" id="UP000317291">
    <property type="component" value="Unassembled WGS sequence"/>
</dbReference>
<evidence type="ECO:0000256" key="2">
    <source>
        <dbReference type="ARBA" id="ARBA00023125"/>
    </source>
</evidence>
<dbReference type="Gene3D" id="1.10.10.10">
    <property type="entry name" value="Winged helix-like DNA-binding domain superfamily/Winged helix DNA-binding domain"/>
    <property type="match status" value="1"/>
</dbReference>
<dbReference type="InterPro" id="IPR036390">
    <property type="entry name" value="WH_DNA-bd_sf"/>
</dbReference>
<dbReference type="Pfam" id="PF00392">
    <property type="entry name" value="GntR"/>
    <property type="match status" value="1"/>
</dbReference>
<dbReference type="SMART" id="SM00345">
    <property type="entry name" value="HTH_GNTR"/>
    <property type="match status" value="1"/>
</dbReference>
<keyword evidence="3" id="KW-0804">Transcription</keyword>
<dbReference type="RefSeq" id="WP_146559319.1">
    <property type="nucleotide sequence ID" value="NZ_VIGW01000001.1"/>
</dbReference>
<dbReference type="InterPro" id="IPR011711">
    <property type="entry name" value="GntR_C"/>
</dbReference>
<proteinExistence type="predicted"/>
<gene>
    <name evidence="5" type="ORF">FK529_02730</name>
</gene>
<comment type="caution">
    <text evidence="5">The sequence shown here is derived from an EMBL/GenBank/DDBJ whole genome shotgun (WGS) entry which is preliminary data.</text>
</comment>
<dbReference type="PANTHER" id="PTHR43537:SF24">
    <property type="entry name" value="GLUCONATE OPERON TRANSCRIPTIONAL REPRESSOR"/>
    <property type="match status" value="1"/>
</dbReference>
<dbReference type="OrthoDB" id="3186208at2"/>
<evidence type="ECO:0000313" key="5">
    <source>
        <dbReference type="EMBL" id="TWS21520.1"/>
    </source>
</evidence>
<dbReference type="GO" id="GO:0003700">
    <property type="term" value="F:DNA-binding transcription factor activity"/>
    <property type="evidence" value="ECO:0007669"/>
    <property type="project" value="InterPro"/>
</dbReference>
<dbReference type="InterPro" id="IPR036388">
    <property type="entry name" value="WH-like_DNA-bd_sf"/>
</dbReference>